<feature type="compositionally biased region" description="Pro residues" evidence="1">
    <location>
        <begin position="538"/>
        <end position="550"/>
    </location>
</feature>
<dbReference type="AlphaFoldDB" id="A0A1Q3F3D7"/>
<dbReference type="PANTHER" id="PTHR40240">
    <property type="entry name" value="PLEXUS, ISOFORM A"/>
    <property type="match status" value="1"/>
</dbReference>
<name>A0A1Q3F3D7_CULTA</name>
<protein>
    <submittedName>
        <fullName evidence="2">Putative trichohyalin-plectin-similarity domain protein</fullName>
    </submittedName>
</protein>
<feature type="compositionally biased region" description="Pro residues" evidence="1">
    <location>
        <begin position="517"/>
        <end position="530"/>
    </location>
</feature>
<accession>A0A1Q3F3D7</accession>
<evidence type="ECO:0000256" key="1">
    <source>
        <dbReference type="SAM" id="MobiDB-lite"/>
    </source>
</evidence>
<dbReference type="EMBL" id="GFDL01012963">
    <property type="protein sequence ID" value="JAV22082.1"/>
    <property type="molecule type" value="Transcribed_RNA"/>
</dbReference>
<feature type="region of interest" description="Disordered" evidence="1">
    <location>
        <begin position="399"/>
        <end position="713"/>
    </location>
</feature>
<feature type="region of interest" description="Disordered" evidence="1">
    <location>
        <begin position="170"/>
        <end position="259"/>
    </location>
</feature>
<feature type="region of interest" description="Disordered" evidence="1">
    <location>
        <begin position="304"/>
        <end position="348"/>
    </location>
</feature>
<dbReference type="PANTHER" id="PTHR40240:SF1">
    <property type="entry name" value="PLEXUS, ISOFORM A"/>
    <property type="match status" value="1"/>
</dbReference>
<feature type="compositionally biased region" description="Polar residues" evidence="1">
    <location>
        <begin position="671"/>
        <end position="682"/>
    </location>
</feature>
<feature type="compositionally biased region" description="Basic and acidic residues" evidence="1">
    <location>
        <begin position="170"/>
        <end position="256"/>
    </location>
</feature>
<reference evidence="2" key="1">
    <citation type="submission" date="2017-01" db="EMBL/GenBank/DDBJ databases">
        <title>A deep insight into the sialotranscriptome of adult male and female Cluex tarsalis mosquitoes.</title>
        <authorList>
            <person name="Ribeiro J.M."/>
            <person name="Moreira F."/>
            <person name="Bernard K.A."/>
            <person name="Calvo E."/>
        </authorList>
    </citation>
    <scope>NUCLEOTIDE SEQUENCE</scope>
    <source>
        <strain evidence="2">Kern County</strain>
        <tissue evidence="2">Salivary glands</tissue>
    </source>
</reference>
<organism evidence="2">
    <name type="scientific">Culex tarsalis</name>
    <name type="common">Encephalitis mosquito</name>
    <dbReference type="NCBI Taxonomy" id="7177"/>
    <lineage>
        <taxon>Eukaryota</taxon>
        <taxon>Metazoa</taxon>
        <taxon>Ecdysozoa</taxon>
        <taxon>Arthropoda</taxon>
        <taxon>Hexapoda</taxon>
        <taxon>Insecta</taxon>
        <taxon>Pterygota</taxon>
        <taxon>Neoptera</taxon>
        <taxon>Endopterygota</taxon>
        <taxon>Diptera</taxon>
        <taxon>Nematocera</taxon>
        <taxon>Culicoidea</taxon>
        <taxon>Culicidae</taxon>
        <taxon>Culicinae</taxon>
        <taxon>Culicini</taxon>
        <taxon>Culex</taxon>
        <taxon>Culex</taxon>
    </lineage>
</organism>
<sequence length="713" mass="75315">MEDARGNAMAESRARSAAEAVQQRVNNESKKRSSPQPPEKIQRLNPGSVAASGSSSSGVINPEMLARSGFQPYRPDERLTHPAGPFPMDAYGAAFGSIPGMPPGNLFNPAALAYHDPAIYLDPRFQMLRAANHHAAAHPLYSSLPYPPNLYAGMIPGMGMQQAQSIHEHLKMQEEERRARMREEERAREAREAMEREKELQLQREKEQREKELREKEEQKRIEREKEEQKRVEREKEEQKRIEREREQRERERERMMASAQHMMHHPLSRPFFPMGLTAGLPSPLGLQMRPQGPLSMQGLPSPHHPLHPSLSLGMGLGLPQVPQQSHAPPPTSLGGHPSGIPTSLAGVYSHSLPPSSSMASGYHMSSLNLSHPQNLSLAGHIPPPAHGSLNLSAASTVISSASQQQQHNSAPLSLSTKSHPSVTSVVSSSSSGLPPHHSHSHPYYSSSGGSPLALSSKVVGSRTATPPMTNATTAQSPQSVPHHPAAVGSPLSVNSTNIASINHHPHHHSRQGSPQTAPPFAPSAVPLPKPRTASGSPPQPVSQPQPTPIAPLDSSKATPPPAVIGAATDLAAKPPNVTPPEDRTTPKPAEQPAESNGTPPTAEELKRATPPNGAATAAAAADSKEDGSGKELESTPLAADGGDKKSPLNGGGGSPVPAVALAGTPPAATQPASADTNNRNPSPIIATAAAVTENGLNGGGASRDGTGSNYSN</sequence>
<feature type="compositionally biased region" description="Basic and acidic residues" evidence="1">
    <location>
        <begin position="623"/>
        <end position="634"/>
    </location>
</feature>
<feature type="compositionally biased region" description="Polar residues" evidence="1">
    <location>
        <begin position="492"/>
        <end position="501"/>
    </location>
</feature>
<feature type="compositionally biased region" description="Low complexity" evidence="1">
    <location>
        <begin position="15"/>
        <end position="25"/>
    </location>
</feature>
<feature type="region of interest" description="Disordered" evidence="1">
    <location>
        <begin position="1"/>
        <end position="61"/>
    </location>
</feature>
<feature type="compositionally biased region" description="Low complexity" evidence="1">
    <location>
        <begin position="308"/>
        <end position="320"/>
    </location>
</feature>
<proteinExistence type="predicted"/>
<feature type="compositionally biased region" description="Low complexity" evidence="1">
    <location>
        <begin position="400"/>
        <end position="475"/>
    </location>
</feature>
<evidence type="ECO:0000313" key="2">
    <source>
        <dbReference type="EMBL" id="JAV22082.1"/>
    </source>
</evidence>
<feature type="compositionally biased region" description="Low complexity" evidence="1">
    <location>
        <begin position="47"/>
        <end position="59"/>
    </location>
</feature>